<feature type="compositionally biased region" description="Basic and acidic residues" evidence="1">
    <location>
        <begin position="11"/>
        <end position="30"/>
    </location>
</feature>
<sequence length="59" mass="6786">MGSGIFFDSPRNPRKDAEKESDGLPRKDTESTEAPFGRNRECLKVLRSEGLKDRIDRYL</sequence>
<comment type="caution">
    <text evidence="2">The sequence shown here is derived from an EMBL/GenBank/DDBJ whole genome shotgun (WGS) entry which is preliminary data.</text>
</comment>
<organism evidence="2 3">
    <name type="scientific">Tamilnaduibacter salinus</name>
    <dbReference type="NCBI Taxonomy" id="1484056"/>
    <lineage>
        <taxon>Bacteria</taxon>
        <taxon>Pseudomonadati</taxon>
        <taxon>Pseudomonadota</taxon>
        <taxon>Gammaproteobacteria</taxon>
        <taxon>Pseudomonadales</taxon>
        <taxon>Marinobacteraceae</taxon>
        <taxon>Tamilnaduibacter</taxon>
    </lineage>
</organism>
<evidence type="ECO:0000313" key="3">
    <source>
        <dbReference type="Proteomes" id="UP000245887"/>
    </source>
</evidence>
<name>A0A2U1CUQ7_9GAMM</name>
<proteinExistence type="predicted"/>
<gene>
    <name evidence="2" type="ORF">C8D92_108143</name>
</gene>
<dbReference type="AlphaFoldDB" id="A0A2U1CUQ7"/>
<evidence type="ECO:0000313" key="2">
    <source>
        <dbReference type="EMBL" id="PVY70787.1"/>
    </source>
</evidence>
<dbReference type="Proteomes" id="UP000245887">
    <property type="component" value="Unassembled WGS sequence"/>
</dbReference>
<dbReference type="EMBL" id="QEKQ01000008">
    <property type="protein sequence ID" value="PVY70787.1"/>
    <property type="molecule type" value="Genomic_DNA"/>
</dbReference>
<evidence type="ECO:0000256" key="1">
    <source>
        <dbReference type="SAM" id="MobiDB-lite"/>
    </source>
</evidence>
<protein>
    <submittedName>
        <fullName evidence="2">Uncharacterized protein</fullName>
    </submittedName>
</protein>
<accession>A0A2U1CUQ7</accession>
<reference evidence="2 3" key="1">
    <citation type="submission" date="2018-04" db="EMBL/GenBank/DDBJ databases">
        <title>Genomic Encyclopedia of Type Strains, Phase IV (KMG-IV): sequencing the most valuable type-strain genomes for metagenomic binning, comparative biology and taxonomic classification.</title>
        <authorList>
            <person name="Goeker M."/>
        </authorList>
    </citation>
    <scope>NUCLEOTIDE SEQUENCE [LARGE SCALE GENOMIC DNA]</scope>
    <source>
        <strain evidence="2 3">DSM 28688</strain>
    </source>
</reference>
<feature type="region of interest" description="Disordered" evidence="1">
    <location>
        <begin position="1"/>
        <end position="38"/>
    </location>
</feature>